<keyword evidence="14" id="KW-0965">Cell junction</keyword>
<reference evidence="26 27" key="1">
    <citation type="submission" date="2024-09" db="EMBL/GenBank/DDBJ databases">
        <title>A chromosome-level genome assembly of Gray's grenadier anchovy, Coilia grayii.</title>
        <authorList>
            <person name="Fu Z."/>
        </authorList>
    </citation>
    <scope>NUCLEOTIDE SEQUENCE [LARGE SCALE GENOMIC DNA]</scope>
    <source>
        <strain evidence="26">G4</strain>
        <tissue evidence="26">Muscle</tissue>
    </source>
</reference>
<keyword evidence="16" id="KW-0333">Golgi apparatus</keyword>
<dbReference type="EMBL" id="JBHFQA010000009">
    <property type="protein sequence ID" value="KAL2093762.1"/>
    <property type="molecule type" value="Genomic_DNA"/>
</dbReference>
<keyword evidence="8 21" id="KW-0812">Transmembrane</keyword>
<keyword evidence="9" id="KW-0479">Metal-binding</keyword>
<feature type="region of interest" description="Disordered" evidence="23">
    <location>
        <begin position="779"/>
        <end position="799"/>
    </location>
</feature>
<dbReference type="SMART" id="SM00112">
    <property type="entry name" value="CA"/>
    <property type="match status" value="4"/>
</dbReference>
<keyword evidence="11" id="KW-0967">Endosome</keyword>
<evidence type="ECO:0000256" key="6">
    <source>
        <dbReference type="ARBA" id="ARBA00022475"/>
    </source>
</evidence>
<keyword evidence="13 21" id="KW-0130">Cell adhesion</keyword>
<evidence type="ECO:0000256" key="8">
    <source>
        <dbReference type="ARBA" id="ARBA00022692"/>
    </source>
</evidence>
<keyword evidence="10" id="KW-0677">Repeat</keyword>
<keyword evidence="27" id="KW-1185">Reference proteome</keyword>
<evidence type="ECO:0000256" key="2">
    <source>
        <dbReference type="ARBA" id="ARBA00004251"/>
    </source>
</evidence>
<dbReference type="InterPro" id="IPR000233">
    <property type="entry name" value="Cadherin_Y-type_LIR"/>
</dbReference>
<keyword evidence="6" id="KW-1003">Cell membrane</keyword>
<comment type="caution">
    <text evidence="26">The sequence shown here is derived from an EMBL/GenBank/DDBJ whole genome shotgun (WGS) entry which is preliminary data.</text>
</comment>
<comment type="subcellular location">
    <subcellularLocation>
        <location evidence="4">Cell junction</location>
        <location evidence="4">Adherens junction</location>
    </subcellularLocation>
    <subcellularLocation>
        <location evidence="2 21">Cell membrane</location>
        <topology evidence="2 21">Single-pass type I membrane protein</topology>
    </subcellularLocation>
    <subcellularLocation>
        <location evidence="3">Cytoplasm</location>
    </subcellularLocation>
    <subcellularLocation>
        <location evidence="1">Endosome</location>
    </subcellularLocation>
    <subcellularLocation>
        <location evidence="5">Golgi apparatus</location>
        <location evidence="5">trans-Golgi network</location>
    </subcellularLocation>
</comment>
<proteinExistence type="predicted"/>
<evidence type="ECO:0000256" key="23">
    <source>
        <dbReference type="SAM" id="MobiDB-lite"/>
    </source>
</evidence>
<sequence>MCWENEPLQTPQATNTQIHTDCDDRELCMIKQKIPGFPVLQFPAFRKALVRRRRDWIIPPISISENDRGPFPKSVVQIKSSWGREMAIRYQLSGPGADQPPEGLFTIEKHSGMLFITKPLDREHTQEYQLIAHALLVGTELDQRAEAPMEILIKVLDQNDNRPICTLPLFRGNVSEVAPIGEPVLQVTAEDRDDPRTENAMVRYRIIQQVPAQPNPEMFSINEVSGLISVASVGLDSEGRQGYRLVVEAADMEGSGMRTSCTATISVTDSNDNAPKFSHTTYTGSIRENVEGGVVVRLPVTDRDQPLSPASATTYSIVRGNDRGLFSISTGPSKMEGIITTAKGLDFEEKRKHTLLVVVENEVPFAVLLPTSTATVIVDVEDLNEAPEFVPAQKLVQIAENAPVGTVIAGYKAKDPDIDREQIVRYEMLSDPAGWLEVSGKTGQVHLKAKMDREDDLVEDGKYTALIIAYDDDVTPASGTGTLVIEVGDVNDNAPLVKERHVQFCSLDPVPVPLTILDADGPANAGPFTVQLADSSRTNWTVVTNSSISGVSLSPRMQLPGGEYLVVIRVYDAHMLAQDSPLVAEVCQCRGLVINCFHPAPRYTAATTTHSMAVLGTIFLLLVLLLLLGFFVKRRRRKRKKQEVPLSEEEGRDTLFLYNEEGGGEDDQDYDLSQLYRGLDDHPEVQCTDVAPTLLPFLPYRLWPEENEEIGTFIMDNLKAADNDPTAPPFDNLLVFDYEGAESTCGSLSSLHWSSSDGDQDYQQLQDWGPRFRKLADMYRRGSNHDDDNNIRPGRKEWV</sequence>
<evidence type="ECO:0000256" key="3">
    <source>
        <dbReference type="ARBA" id="ARBA00004496"/>
    </source>
</evidence>
<dbReference type="InterPro" id="IPR027397">
    <property type="entry name" value="Catenin-bd_sf"/>
</dbReference>
<dbReference type="Pfam" id="PF00028">
    <property type="entry name" value="Cadherin"/>
    <property type="match status" value="4"/>
</dbReference>
<dbReference type="GO" id="GO:0098742">
    <property type="term" value="P:cell-cell adhesion via plasma-membrane adhesion molecules"/>
    <property type="evidence" value="ECO:0007669"/>
    <property type="project" value="UniProtKB-ARBA"/>
</dbReference>
<dbReference type="FunFam" id="2.60.40.60:FF:000027">
    <property type="entry name" value="Cadherin 2"/>
    <property type="match status" value="1"/>
</dbReference>
<evidence type="ECO:0000256" key="9">
    <source>
        <dbReference type="ARBA" id="ARBA00022723"/>
    </source>
</evidence>
<evidence type="ECO:0000256" key="4">
    <source>
        <dbReference type="ARBA" id="ARBA00004536"/>
    </source>
</evidence>
<dbReference type="PANTHER" id="PTHR24027">
    <property type="entry name" value="CADHERIN-23"/>
    <property type="match status" value="1"/>
</dbReference>
<dbReference type="GO" id="GO:0030010">
    <property type="term" value="P:establishment of cell polarity"/>
    <property type="evidence" value="ECO:0007669"/>
    <property type="project" value="UniProtKB-ARBA"/>
</dbReference>
<evidence type="ECO:0000256" key="15">
    <source>
        <dbReference type="ARBA" id="ARBA00022989"/>
    </source>
</evidence>
<evidence type="ECO:0000256" key="18">
    <source>
        <dbReference type="ARBA" id="ARBA00023180"/>
    </source>
</evidence>
<protein>
    <recommendedName>
        <fullName evidence="19">Cadherin-1</fullName>
    </recommendedName>
</protein>
<feature type="domain" description="Cadherin" evidence="25">
    <location>
        <begin position="166"/>
        <end position="277"/>
    </location>
</feature>
<dbReference type="InterPro" id="IPR020894">
    <property type="entry name" value="Cadherin_CS"/>
</dbReference>
<dbReference type="FunFam" id="2.60.40.60:FF:000022">
    <property type="entry name" value="Cadherin 2"/>
    <property type="match status" value="1"/>
</dbReference>
<keyword evidence="17 24" id="KW-0472">Membrane</keyword>
<gene>
    <name evidence="26" type="ORF">ACEWY4_011074</name>
</gene>
<feature type="domain" description="Cadherin" evidence="25">
    <location>
        <begin position="390"/>
        <end position="497"/>
    </location>
</feature>
<keyword evidence="12 20" id="KW-0106">Calcium</keyword>
<dbReference type="PROSITE" id="PS50268">
    <property type="entry name" value="CADHERIN_2"/>
    <property type="match status" value="4"/>
</dbReference>
<feature type="domain" description="Cadherin" evidence="25">
    <location>
        <begin position="61"/>
        <end position="170"/>
    </location>
</feature>
<dbReference type="CDD" id="cd11304">
    <property type="entry name" value="Cadherin_repeat"/>
    <property type="match status" value="3"/>
</dbReference>
<dbReference type="GO" id="GO:0060027">
    <property type="term" value="P:convergent extension involved in gastrulation"/>
    <property type="evidence" value="ECO:0007669"/>
    <property type="project" value="UniProtKB-ARBA"/>
</dbReference>
<dbReference type="PRINTS" id="PR00205">
    <property type="entry name" value="CADHERIN"/>
</dbReference>
<evidence type="ECO:0000256" key="21">
    <source>
        <dbReference type="RuleBase" id="RU003318"/>
    </source>
</evidence>
<dbReference type="Gene3D" id="4.10.900.10">
    <property type="entry name" value="TCF3-CBD (Catenin binding domain)"/>
    <property type="match status" value="1"/>
</dbReference>
<dbReference type="Gene3D" id="2.60.40.60">
    <property type="entry name" value="Cadherins"/>
    <property type="match status" value="5"/>
</dbReference>
<dbReference type="Proteomes" id="UP001591681">
    <property type="component" value="Unassembled WGS sequence"/>
</dbReference>
<dbReference type="FunFam" id="4.10.900.10:FF:000001">
    <property type="entry name" value="Cadherin 2"/>
    <property type="match status" value="1"/>
</dbReference>
<evidence type="ECO:0000256" key="1">
    <source>
        <dbReference type="ARBA" id="ARBA00004177"/>
    </source>
</evidence>
<dbReference type="AlphaFoldDB" id="A0ABD1K3Q8"/>
<evidence type="ECO:0000256" key="17">
    <source>
        <dbReference type="ARBA" id="ARBA00023136"/>
    </source>
</evidence>
<evidence type="ECO:0000313" key="27">
    <source>
        <dbReference type="Proteomes" id="UP001591681"/>
    </source>
</evidence>
<dbReference type="GO" id="GO:0005768">
    <property type="term" value="C:endosome"/>
    <property type="evidence" value="ECO:0007669"/>
    <property type="project" value="UniProtKB-SubCell"/>
</dbReference>
<keyword evidence="7" id="KW-0963">Cytoplasm</keyword>
<evidence type="ECO:0000256" key="12">
    <source>
        <dbReference type="ARBA" id="ARBA00022837"/>
    </source>
</evidence>
<dbReference type="GO" id="GO:0007398">
    <property type="term" value="P:ectoderm development"/>
    <property type="evidence" value="ECO:0007669"/>
    <property type="project" value="UniProtKB-ARBA"/>
</dbReference>
<organism evidence="26 27">
    <name type="scientific">Coilia grayii</name>
    <name type="common">Gray's grenadier anchovy</name>
    <dbReference type="NCBI Taxonomy" id="363190"/>
    <lineage>
        <taxon>Eukaryota</taxon>
        <taxon>Metazoa</taxon>
        <taxon>Chordata</taxon>
        <taxon>Craniata</taxon>
        <taxon>Vertebrata</taxon>
        <taxon>Euteleostomi</taxon>
        <taxon>Actinopterygii</taxon>
        <taxon>Neopterygii</taxon>
        <taxon>Teleostei</taxon>
        <taxon>Clupei</taxon>
        <taxon>Clupeiformes</taxon>
        <taxon>Clupeoidei</taxon>
        <taxon>Engraulidae</taxon>
        <taxon>Coilinae</taxon>
        <taxon>Coilia</taxon>
    </lineage>
</organism>
<feature type="domain" description="Cadherin" evidence="25">
    <location>
        <begin position="278"/>
        <end position="389"/>
    </location>
</feature>
<dbReference type="FunFam" id="2.60.40.60:FF:000019">
    <property type="entry name" value="Cadherin 2"/>
    <property type="match status" value="1"/>
</dbReference>
<dbReference type="GO" id="GO:0007498">
    <property type="term" value="P:mesoderm development"/>
    <property type="evidence" value="ECO:0007669"/>
    <property type="project" value="UniProtKB-ARBA"/>
</dbReference>
<keyword evidence="15 24" id="KW-1133">Transmembrane helix</keyword>
<evidence type="ECO:0000256" key="14">
    <source>
        <dbReference type="ARBA" id="ARBA00022949"/>
    </source>
</evidence>
<dbReference type="InterPro" id="IPR015919">
    <property type="entry name" value="Cadherin-like_sf"/>
</dbReference>
<name>A0ABD1K3Q8_9TELE</name>
<dbReference type="GO" id="GO:0001764">
    <property type="term" value="P:neuron migration"/>
    <property type="evidence" value="ECO:0007669"/>
    <property type="project" value="UniProtKB-ARBA"/>
</dbReference>
<evidence type="ECO:0000259" key="25">
    <source>
        <dbReference type="PROSITE" id="PS50268"/>
    </source>
</evidence>
<evidence type="ECO:0000256" key="24">
    <source>
        <dbReference type="SAM" id="Phobius"/>
    </source>
</evidence>
<dbReference type="GO" id="GO:0005912">
    <property type="term" value="C:adherens junction"/>
    <property type="evidence" value="ECO:0007669"/>
    <property type="project" value="UniProtKB-SubCell"/>
</dbReference>
<evidence type="ECO:0000256" key="19">
    <source>
        <dbReference type="ARBA" id="ARBA00023893"/>
    </source>
</evidence>
<dbReference type="GO" id="GO:0005794">
    <property type="term" value="C:Golgi apparatus"/>
    <property type="evidence" value="ECO:0007669"/>
    <property type="project" value="UniProtKB-SubCell"/>
</dbReference>
<dbReference type="InterPro" id="IPR039808">
    <property type="entry name" value="Cadherin"/>
</dbReference>
<dbReference type="GO" id="GO:0042074">
    <property type="term" value="P:cell migration involved in gastrulation"/>
    <property type="evidence" value="ECO:0007669"/>
    <property type="project" value="UniProtKB-ARBA"/>
</dbReference>
<dbReference type="SUPFAM" id="SSF49313">
    <property type="entry name" value="Cadherin-like"/>
    <property type="match status" value="5"/>
</dbReference>
<evidence type="ECO:0000256" key="16">
    <source>
        <dbReference type="ARBA" id="ARBA00023034"/>
    </source>
</evidence>
<dbReference type="Pfam" id="PF01049">
    <property type="entry name" value="CADH_Y-type_LIR"/>
    <property type="match status" value="1"/>
</dbReference>
<dbReference type="PROSITE" id="PS00232">
    <property type="entry name" value="CADHERIN_1"/>
    <property type="match status" value="2"/>
</dbReference>
<keyword evidence="18" id="KW-0325">Glycoprotein</keyword>
<feature type="transmembrane region" description="Helical" evidence="24">
    <location>
        <begin position="612"/>
        <end position="632"/>
    </location>
</feature>
<dbReference type="GO" id="GO:0005509">
    <property type="term" value="F:calcium ion binding"/>
    <property type="evidence" value="ECO:0007669"/>
    <property type="project" value="UniProtKB-UniRule"/>
</dbReference>
<evidence type="ECO:0000256" key="13">
    <source>
        <dbReference type="ARBA" id="ARBA00022889"/>
    </source>
</evidence>
<dbReference type="GO" id="GO:0016342">
    <property type="term" value="C:catenin complex"/>
    <property type="evidence" value="ECO:0007669"/>
    <property type="project" value="UniProtKB-ARBA"/>
</dbReference>
<evidence type="ECO:0000256" key="10">
    <source>
        <dbReference type="ARBA" id="ARBA00022737"/>
    </source>
</evidence>
<evidence type="ECO:0000256" key="11">
    <source>
        <dbReference type="ARBA" id="ARBA00022753"/>
    </source>
</evidence>
<evidence type="ECO:0000313" key="26">
    <source>
        <dbReference type="EMBL" id="KAL2093762.1"/>
    </source>
</evidence>
<evidence type="ECO:0000256" key="5">
    <source>
        <dbReference type="ARBA" id="ARBA00004601"/>
    </source>
</evidence>
<dbReference type="GO" id="GO:0001841">
    <property type="term" value="P:neural tube formation"/>
    <property type="evidence" value="ECO:0007669"/>
    <property type="project" value="UniProtKB-ARBA"/>
</dbReference>
<dbReference type="InterPro" id="IPR002126">
    <property type="entry name" value="Cadherin-like_dom"/>
</dbReference>
<comment type="function">
    <text evidence="22">Cadherins are calcium-dependent cell adhesion proteins.</text>
</comment>
<evidence type="ECO:0000256" key="20">
    <source>
        <dbReference type="PROSITE-ProRule" id="PRU00043"/>
    </source>
</evidence>
<dbReference type="GO" id="GO:0034332">
    <property type="term" value="P:adherens junction organization"/>
    <property type="evidence" value="ECO:0007669"/>
    <property type="project" value="UniProtKB-ARBA"/>
</dbReference>
<evidence type="ECO:0000256" key="7">
    <source>
        <dbReference type="ARBA" id="ARBA00022490"/>
    </source>
</evidence>
<dbReference type="PANTHER" id="PTHR24027:SF319">
    <property type="entry name" value="CADHERIN-1"/>
    <property type="match status" value="1"/>
</dbReference>
<accession>A0ABD1K3Q8</accession>
<dbReference type="FunFam" id="2.60.40.60:FF:000011">
    <property type="entry name" value="Cadherin 1"/>
    <property type="match status" value="1"/>
</dbReference>
<evidence type="ECO:0000256" key="22">
    <source>
        <dbReference type="RuleBase" id="RU004357"/>
    </source>
</evidence>